<feature type="compositionally biased region" description="Low complexity" evidence="17">
    <location>
        <begin position="327"/>
        <end position="337"/>
    </location>
</feature>
<evidence type="ECO:0000256" key="15">
    <source>
        <dbReference type="PROSITE-ProRule" id="PRU00228"/>
    </source>
</evidence>
<feature type="coiled-coil region" evidence="16">
    <location>
        <begin position="1957"/>
        <end position="1997"/>
    </location>
</feature>
<feature type="compositionally biased region" description="Basic and acidic residues" evidence="17">
    <location>
        <begin position="3674"/>
        <end position="3685"/>
    </location>
</feature>
<protein>
    <recommendedName>
        <fullName evidence="14">Protein detached</fullName>
    </recommendedName>
</protein>
<dbReference type="FunFam" id="3.30.60.90:FF:000001">
    <property type="entry name" value="Dystrophin isoform 2"/>
    <property type="match status" value="1"/>
</dbReference>
<keyword evidence="16" id="KW-0175">Coiled coil</keyword>
<dbReference type="EMBL" id="GFPF01007435">
    <property type="protein sequence ID" value="MAA18581.1"/>
    <property type="molecule type" value="Transcribed_RNA"/>
</dbReference>
<comment type="subunit">
    <text evidence="13">Component of the dystrophin associated protein complex (DAPC). Interacts with Dg, via the Dg WW domain binding sites.</text>
</comment>
<evidence type="ECO:0000256" key="1">
    <source>
        <dbReference type="ARBA" id="ARBA00004245"/>
    </source>
</evidence>
<feature type="domain" description="WW" evidence="18">
    <location>
        <begin position="3091"/>
        <end position="3124"/>
    </location>
</feature>
<dbReference type="InterPro" id="IPR036020">
    <property type="entry name" value="WW_dom_sf"/>
</dbReference>
<comment type="subcellular location">
    <subcellularLocation>
        <location evidence="2">Cell membrane</location>
        <location evidence="2">Sarcolemma</location>
        <topology evidence="2">Peripheral membrane protein</topology>
        <orientation evidence="2">Cytoplasmic side</orientation>
    </subcellularLocation>
    <subcellularLocation>
        <location evidence="1">Cytoplasm</location>
        <location evidence="1">Cytoskeleton</location>
    </subcellularLocation>
</comment>
<evidence type="ECO:0000256" key="8">
    <source>
        <dbReference type="ARBA" id="ARBA00022833"/>
    </source>
</evidence>
<dbReference type="SUPFAM" id="SSF51045">
    <property type="entry name" value="WW domain"/>
    <property type="match status" value="1"/>
</dbReference>
<dbReference type="CDD" id="cd00201">
    <property type="entry name" value="WW"/>
    <property type="match status" value="1"/>
</dbReference>
<organism evidence="21">
    <name type="scientific">Rhipicephalus zambeziensis</name>
    <dbReference type="NCBI Taxonomy" id="60191"/>
    <lineage>
        <taxon>Eukaryota</taxon>
        <taxon>Metazoa</taxon>
        <taxon>Ecdysozoa</taxon>
        <taxon>Arthropoda</taxon>
        <taxon>Chelicerata</taxon>
        <taxon>Arachnida</taxon>
        <taxon>Acari</taxon>
        <taxon>Parasitiformes</taxon>
        <taxon>Ixodida</taxon>
        <taxon>Ixodoidea</taxon>
        <taxon>Ixodidae</taxon>
        <taxon>Rhipicephalinae</taxon>
        <taxon>Rhipicephalus</taxon>
        <taxon>Rhipicephalus</taxon>
    </lineage>
</organism>
<evidence type="ECO:0000259" key="18">
    <source>
        <dbReference type="PROSITE" id="PS50020"/>
    </source>
</evidence>
<dbReference type="Gene3D" id="2.20.70.10">
    <property type="match status" value="1"/>
</dbReference>
<dbReference type="SUPFAM" id="SSF57850">
    <property type="entry name" value="RING/U-box"/>
    <property type="match status" value="1"/>
</dbReference>
<dbReference type="InterPro" id="IPR011992">
    <property type="entry name" value="EF-hand-dom_pair"/>
</dbReference>
<evidence type="ECO:0000256" key="10">
    <source>
        <dbReference type="ARBA" id="ARBA00023136"/>
    </source>
</evidence>
<feature type="region of interest" description="Disordered" evidence="17">
    <location>
        <begin position="3634"/>
        <end position="3694"/>
    </location>
</feature>
<dbReference type="SMART" id="SM00291">
    <property type="entry name" value="ZnF_ZZ"/>
    <property type="match status" value="1"/>
</dbReference>
<dbReference type="InterPro" id="IPR015154">
    <property type="entry name" value="EF-hand_dom_typ2"/>
</dbReference>
<dbReference type="InterPro" id="IPR035436">
    <property type="entry name" value="Dystrophin/utrophin"/>
</dbReference>
<dbReference type="Pfam" id="PF09069">
    <property type="entry name" value="EF-hand_3"/>
    <property type="match status" value="1"/>
</dbReference>
<dbReference type="GO" id="GO:0031594">
    <property type="term" value="C:neuromuscular junction"/>
    <property type="evidence" value="ECO:0007669"/>
    <property type="project" value="UniProtKB-ARBA"/>
</dbReference>
<evidence type="ECO:0000256" key="14">
    <source>
        <dbReference type="ARBA" id="ARBA00083840"/>
    </source>
</evidence>
<dbReference type="FunFam" id="1.20.58.60:FF:000075">
    <property type="entry name" value="utrophin isoform X1"/>
    <property type="match status" value="1"/>
</dbReference>
<dbReference type="Gene3D" id="1.10.418.10">
    <property type="entry name" value="Calponin-like domain"/>
    <property type="match status" value="2"/>
</dbReference>
<dbReference type="InterPro" id="IPR001589">
    <property type="entry name" value="Actinin_actin-bd_CS"/>
</dbReference>
<evidence type="ECO:0000256" key="16">
    <source>
        <dbReference type="SAM" id="Coils"/>
    </source>
</evidence>
<dbReference type="PROSITE" id="PS50021">
    <property type="entry name" value="CH"/>
    <property type="match status" value="2"/>
</dbReference>
<feature type="compositionally biased region" description="Basic and acidic residues" evidence="17">
    <location>
        <begin position="2915"/>
        <end position="2934"/>
    </location>
</feature>
<dbReference type="PIRSF" id="PIRSF002341">
    <property type="entry name" value="Dystrophin/utrophin"/>
    <property type="match status" value="1"/>
</dbReference>
<dbReference type="PROSITE" id="PS00020">
    <property type="entry name" value="ACTININ_2"/>
    <property type="match status" value="1"/>
</dbReference>
<keyword evidence="9" id="KW-0106">Calcium</keyword>
<dbReference type="SUPFAM" id="SSF46966">
    <property type="entry name" value="Spectrin repeat"/>
    <property type="match status" value="21"/>
</dbReference>
<dbReference type="InterPro" id="IPR018159">
    <property type="entry name" value="Spectrin/alpha-actinin"/>
</dbReference>
<keyword evidence="7 15" id="KW-0863">Zinc-finger</keyword>
<dbReference type="CDD" id="cd16242">
    <property type="entry name" value="EFh_DMD_like"/>
    <property type="match status" value="1"/>
</dbReference>
<dbReference type="PROSITE" id="PS50135">
    <property type="entry name" value="ZF_ZZ_2"/>
    <property type="match status" value="1"/>
</dbReference>
<evidence type="ECO:0000313" key="21">
    <source>
        <dbReference type="EMBL" id="MAA18581.1"/>
    </source>
</evidence>
<evidence type="ECO:0000256" key="3">
    <source>
        <dbReference type="ARBA" id="ARBA00022475"/>
    </source>
</evidence>
<dbReference type="GO" id="GO:0030010">
    <property type="term" value="P:establishment of cell polarity"/>
    <property type="evidence" value="ECO:0007669"/>
    <property type="project" value="UniProtKB-ARBA"/>
</dbReference>
<evidence type="ECO:0000259" key="19">
    <source>
        <dbReference type="PROSITE" id="PS50021"/>
    </source>
</evidence>
<dbReference type="InterPro" id="IPR050774">
    <property type="entry name" value="KCMF1/Dystrophin"/>
</dbReference>
<evidence type="ECO:0000256" key="17">
    <source>
        <dbReference type="SAM" id="MobiDB-lite"/>
    </source>
</evidence>
<dbReference type="GO" id="GO:0003779">
    <property type="term" value="F:actin binding"/>
    <property type="evidence" value="ECO:0007669"/>
    <property type="project" value="UniProtKB-KW"/>
</dbReference>
<dbReference type="GO" id="GO:0048790">
    <property type="term" value="P:maintenance of presynaptic active zone structure"/>
    <property type="evidence" value="ECO:0007669"/>
    <property type="project" value="UniProtKB-ARBA"/>
</dbReference>
<feature type="coiled-coil region" evidence="16">
    <location>
        <begin position="440"/>
        <end position="513"/>
    </location>
</feature>
<keyword evidence="12" id="KW-0206">Cytoskeleton</keyword>
<dbReference type="InterPro" id="IPR001715">
    <property type="entry name" value="CH_dom"/>
</dbReference>
<dbReference type="SUPFAM" id="SSF47473">
    <property type="entry name" value="EF-hand"/>
    <property type="match status" value="2"/>
</dbReference>
<dbReference type="InterPro" id="IPR015153">
    <property type="entry name" value="EF-hand_dom_typ1"/>
</dbReference>
<dbReference type="SMART" id="SM00150">
    <property type="entry name" value="SPEC"/>
    <property type="match status" value="21"/>
</dbReference>
<name>A0A224YVF1_9ACAR</name>
<dbReference type="InterPro" id="IPR036872">
    <property type="entry name" value="CH_dom_sf"/>
</dbReference>
<feature type="compositionally biased region" description="Low complexity" evidence="17">
    <location>
        <begin position="15"/>
        <end position="29"/>
    </location>
</feature>
<evidence type="ECO:0000256" key="9">
    <source>
        <dbReference type="ARBA" id="ARBA00022837"/>
    </source>
</evidence>
<evidence type="ECO:0000256" key="12">
    <source>
        <dbReference type="ARBA" id="ARBA00023212"/>
    </source>
</evidence>
<dbReference type="PROSITE" id="PS01357">
    <property type="entry name" value="ZF_ZZ_1"/>
    <property type="match status" value="1"/>
</dbReference>
<feature type="coiled-coil region" evidence="16">
    <location>
        <begin position="2965"/>
        <end position="2992"/>
    </location>
</feature>
<feature type="domain" description="Calponin-homology (CH)" evidence="19">
    <location>
        <begin position="185"/>
        <end position="290"/>
    </location>
</feature>
<feature type="region of interest" description="Disordered" evidence="17">
    <location>
        <begin position="3443"/>
        <end position="3462"/>
    </location>
</feature>
<dbReference type="InterPro" id="IPR002017">
    <property type="entry name" value="Spectrin_repeat"/>
</dbReference>
<evidence type="ECO:0000256" key="4">
    <source>
        <dbReference type="ARBA" id="ARBA00022490"/>
    </source>
</evidence>
<dbReference type="GO" id="GO:0005856">
    <property type="term" value="C:cytoskeleton"/>
    <property type="evidence" value="ECO:0007669"/>
    <property type="project" value="UniProtKB-SubCell"/>
</dbReference>
<feature type="coiled-coil region" evidence="16">
    <location>
        <begin position="1427"/>
        <end position="1454"/>
    </location>
</feature>
<keyword evidence="3" id="KW-1003">Cell membrane</keyword>
<dbReference type="InterPro" id="IPR000433">
    <property type="entry name" value="Znf_ZZ"/>
</dbReference>
<keyword evidence="10" id="KW-0472">Membrane</keyword>
<accession>A0A224YVF1</accession>
<feature type="coiled-coil region" evidence="16">
    <location>
        <begin position="2372"/>
        <end position="2399"/>
    </location>
</feature>
<feature type="coiled-coil region" evidence="16">
    <location>
        <begin position="1822"/>
        <end position="1882"/>
    </location>
</feature>
<evidence type="ECO:0000259" key="20">
    <source>
        <dbReference type="PROSITE" id="PS50135"/>
    </source>
</evidence>
<evidence type="ECO:0000256" key="11">
    <source>
        <dbReference type="ARBA" id="ARBA00023203"/>
    </source>
</evidence>
<keyword evidence="6" id="KW-0677">Repeat</keyword>
<dbReference type="Gene3D" id="3.30.60.90">
    <property type="match status" value="1"/>
</dbReference>
<evidence type="ECO:0000256" key="13">
    <source>
        <dbReference type="ARBA" id="ARBA00065906"/>
    </source>
</evidence>
<dbReference type="GO" id="GO:0046928">
    <property type="term" value="P:regulation of neurotransmitter secretion"/>
    <property type="evidence" value="ECO:0007669"/>
    <property type="project" value="UniProtKB-ARBA"/>
</dbReference>
<dbReference type="Pfam" id="PF00397">
    <property type="entry name" value="WW"/>
    <property type="match status" value="1"/>
</dbReference>
<feature type="compositionally biased region" description="Polar residues" evidence="17">
    <location>
        <begin position="299"/>
        <end position="308"/>
    </location>
</feature>
<keyword evidence="11" id="KW-0009">Actin-binding</keyword>
<dbReference type="CDD" id="cd00176">
    <property type="entry name" value="SPEC"/>
    <property type="match status" value="11"/>
</dbReference>
<feature type="coiled-coil region" evidence="16">
    <location>
        <begin position="1206"/>
        <end position="1236"/>
    </location>
</feature>
<dbReference type="Gene3D" id="1.20.58.60">
    <property type="match status" value="16"/>
</dbReference>
<dbReference type="PANTHER" id="PTHR12268:SF14">
    <property type="entry name" value="DYSTROPHIN-1"/>
    <property type="match status" value="1"/>
</dbReference>
<dbReference type="GO" id="GO:0005737">
    <property type="term" value="C:cytoplasm"/>
    <property type="evidence" value="ECO:0007669"/>
    <property type="project" value="UniProtKB-ARBA"/>
</dbReference>
<keyword evidence="4" id="KW-0963">Cytoplasm</keyword>
<dbReference type="GO" id="GO:0050699">
    <property type="term" value="F:WW domain binding"/>
    <property type="evidence" value="ECO:0007669"/>
    <property type="project" value="UniProtKB-ARBA"/>
</dbReference>
<dbReference type="SMART" id="SM00456">
    <property type="entry name" value="WW"/>
    <property type="match status" value="1"/>
</dbReference>
<keyword evidence="8" id="KW-0862">Zinc</keyword>
<feature type="region of interest" description="Disordered" evidence="17">
    <location>
        <begin position="1"/>
        <end position="48"/>
    </location>
</feature>
<dbReference type="Gene3D" id="1.10.238.10">
    <property type="entry name" value="EF-hand"/>
    <property type="match status" value="2"/>
</dbReference>
<dbReference type="InterPro" id="IPR043145">
    <property type="entry name" value="Znf_ZZ_sf"/>
</dbReference>
<evidence type="ECO:0000256" key="7">
    <source>
        <dbReference type="ARBA" id="ARBA00022771"/>
    </source>
</evidence>
<feature type="coiled-coil region" evidence="16">
    <location>
        <begin position="3528"/>
        <end position="3562"/>
    </location>
</feature>
<feature type="compositionally biased region" description="Polar residues" evidence="17">
    <location>
        <begin position="3638"/>
        <end position="3654"/>
    </location>
</feature>
<dbReference type="GO" id="GO:0042383">
    <property type="term" value="C:sarcolemma"/>
    <property type="evidence" value="ECO:0007669"/>
    <property type="project" value="UniProtKB-SubCell"/>
</dbReference>
<dbReference type="PROSITE" id="PS50020">
    <property type="entry name" value="WW_DOMAIN_2"/>
    <property type="match status" value="1"/>
</dbReference>
<reference evidence="21" key="1">
    <citation type="journal article" date="2017" name="Parasit. Vectors">
        <title>Sialotranscriptomics of Rhipicephalus zambeziensis reveals intricate expression profiles of secretory proteins and suggests tight temporal transcriptional regulation during blood-feeding.</title>
        <authorList>
            <person name="de Castro M.H."/>
            <person name="de Klerk D."/>
            <person name="Pienaar R."/>
            <person name="Rees D.J.G."/>
            <person name="Mans B.J."/>
        </authorList>
    </citation>
    <scope>NUCLEOTIDE SEQUENCE</scope>
    <source>
        <tissue evidence="21">Salivary glands</tissue>
    </source>
</reference>
<evidence type="ECO:0000256" key="6">
    <source>
        <dbReference type="ARBA" id="ARBA00022737"/>
    </source>
</evidence>
<evidence type="ECO:0000256" key="5">
    <source>
        <dbReference type="ARBA" id="ARBA00022723"/>
    </source>
</evidence>
<dbReference type="Pfam" id="PF00435">
    <property type="entry name" value="Spectrin"/>
    <property type="match status" value="9"/>
</dbReference>
<sequence>MPRSPGDDVSEPRDAVVATATDGTTTSADMPDNDENGCAEEPTSTEEDNLDLFQRKIKTEKDEREDVQRKTFTKWINSQLAKADQPLVNDLFQDFRDGTRLLTLLEILCGQQLKRERGNLRVHHINNVSRALQALEANNVKLVNISTNDIVDGNPKLTLGLIWSIILHWQVHGVLKRASSDVHQTNLEKTLLAWCRDVTKGYIGVDIRNFTTSWIDGLAFNAIIHKFRPDLFEYKSLLNKDPNSRLEHAFQFAEKQLGIERLLDPEDVNTLHPDKKSVMMYVMCFFQVLHQQNIPLRRGSSSEYSDSETTFHQDVGKSAAPLHPSKGRAAGGSSSTRGAATNVISYQSSLEEVLTWLLEAEDRLLNLPPIGNTVAQVKELFHRHEDFMLELTRNQGRVGEVLQEGQRVIREAGISAQEKEEIKVQMALLNTRWESLRHSAMDMQTKLQEALMKLQKQQQNALRQWLTETEDRISRFGPVGPDLETARQQLEQHKQLQDDIEKEQAVVNSLSNMVVVVDESSADNAYSALEDELLALGERWQAVCNWVENYGAQLEALIKAQQMLSTEEPRLQQWLLMQEAQLCRMEKADATRASVQEVLDMVKCLQVLEQDLEYHNKRLDHISNEIQKAMKTLDKGSLAAIELSRKQEQLTHRWDALLQKMENLSRKLAKCSTEQKVKAEAEEKAFTYSLFKKESYGNSPRTALGREPLSDFGAKKRRLDSWKVKEWQRALENVTAWLEKVENQLGIDPDRPLSQEQLKALFERMSVEELQALTEDVERQVAMNKGEVAQLVQQGRDVVEGLDAVGEQTKEVQGVLREVEVRWHEVQNMVQSQREHLEGLHACRELRAEGDALERLLASHRRWLENSQSTARQRRESDDVRRLLEQCKMRLKTLDSQEDKVQRLQEKGQALQARVPTLSTEPVFGQIEALANQWADTGTKIADLETQLSRSLERAPPPKLLEAVDALEAWIRSVQQALESEKSHVNTMEVMEDQLQKYKEMQETVDEEESNLQYVTSTGKEMLRKEPDAPWARELRDKLHSLGNCWDRVRSLLKERLQFLRKHMLVLKRFQEEMKSVQKWINDVTSFLEDEDVAYGDLEKLEAQLEQSNALDDDVGTIQNNVDNINLVAEGLIQDSEEEFGDTLQRQVDDLNRQWDKVMEMARKKNATLKRAVQTGRCASEGIADLCEWLRELDMEIPREKPINTASELQARIRKLQACKDKLDSKLSEYNRLKEAGTKLAQGNKTKGAEEARRDVAALTKLWGDVQEKITKYHQSLKQSGTNYAEFRNAIMLENDWLDRLEKKLKRSPESAADAEEISENLDDLENFLRNHPDDRIPKIQQLCEELVEKEVLVGLVQHEAESVVKRWEDLTRQGSERQQVLENSIVQYQKCERQILSVQSWMNHMDNALQNRLDNDISAQDVPDELAQFKQEFLEKEEQLKSLSDQVDAYHAQNRVEAALRLDEQLQLMKMKFEDISAKLKRFQCPNDFEPKLGRISKLLTEVEQGMKQLDLNSESPDKIQDQLVQCMHFYKTLSEVKSEVEQVIRQGRQLAESGEADRPCNLNQKLDSIKSHYNQLGAKVTESKSVLEQALRLARCLQKEMIALHNWMAATMEEIEKPHGTEDELKFAEGKLRELEQKKPSMIAIVELSEGLTALAPGHKLPSLANTVRTLKQQWAAIDDNLRKKVPLGPKDVEKMFSRFCNHLTAIKTWLEGAELYFVAKSEYKESAAGQRKLKNLQMEMAEQNTRVQMLKEEALELLRQGPRYSKTVESELSALSERWNAVVEKLKTTQTLEPVCIEVQRSVLNELRASPVNLSSTSSEADLSAIEQLEAKLRQVNKRVEALETHLDKGVELVTNDVLEESEQTIKKLSSEIEHLGLAVDQVSTDVDRAAPRLGPVPAALERLRSEAEALDSKWNTVRKAAEQRRSHYQDLVVRWKLLQQQTDATVVQMVLLLRNLEHARTVQSRQKAALEQAARVGQEVSSLQQQARSLEQERGVPSAATQALLQRLLQLWNQAQGQIAVLHSPEPSCRVADGTQTEQPLAVIVDSGAVTCIPDYVAKVAKVREALLAVGRQAHAPELCGKDFEDFEKQEGILKSVKEALDALKPTVDSVKQEQAAIMQKSNDKDALEVSRAVEKMSEDWTKLKQVYADRHSRWLKTREFWQQFDSSIRGLNLWMEEIETILVQCHLPNGDLDVELSQKHQESMEKQVTEKMPHFEEVKTMTKQIMEQCSAADGVLLQQKLDTLTRRWKSIISELQSRRERLAVDNSRCEQVKEDLLELKPWLMEVDRLLSYTPNEEDDIETTKERLEQLKRCEEEIGAKRSNLLSVILGGSLVRPAEVESLEARFQKASTTLPQARKTLESYIPQLAEFEEEIAAEQQRLGETRRDVEKLLAAKLLGDSPPEVKVAEDTLLRHGNTIQEISSKSKEVEKLLPLLPSTKNKLSHLKESWDAIQQIVSRIGPPLSLVIDFENISHPTSPTIMPLTGYTKQWNDLAGELEKWLKARENELEALKVDYGDEESVNSAIEYLKKYLLEHEQQGASLKKLQTAVDYQTAKSEDMADKDLRSRVANLREEWDRNESVALQRRRQLEGIASDAGRSLDDRRRELEAWLSRMEARLDRQAAAGPPHSLEALEAQIREQRLLNAELNKWKAAVDSVTRLAHKVASEPRSNSVGAPLQEDPARLMAAVESINQRFADLTVSVQNRGQALQSALGSMHQLEKALDRFLGWLAEAEATLDVLETEADRYGPRDDVHRSCSFQDRIRELQREIDTQRDLHLTINERSSHVLQSMNRPDEAHHLHRKLDEMNSRWNNLRMRTVSLRNRLESNAEHWNQLLLSLRELTEWVIKKETELSAQPAIGGDVATIMKQQEDHRAFRRAVDDKRPIIESSLLAGRQYIAREPPLSDTSDSEAKDYDDSRGYRSADEQAREITRSIRREVKKLADKWNGFLSHTDQRQMRLDDVLHKMQSLQRAMDDLSARLQVAESAKAQWTPVSEFLLDQLAGQIDELRAFRDRLAPLQLQVESLNEAAGAITSCGVLLSQGNLNRLDELSSRWRLLQVAIDERRRQLENSLLDQGSQQQQFLNASVEQPWERAVAGNKVPYYINHVTETTHWDHPRMLELMDSLAEFNDVRYSAYRTSMKIRTIQKNLCLDLVFMNNAINAFDQHGLRAQNDKLISVPEMITCLATIYEGVAQEHSNLVKVPLCIDLCLNWLLNLYDTATRTGYIRILSFKVGIILLCRGNLEDKFRYLFRLIADGNGCADERQLGLLLHDCVQIPRLLGEIAAFGGSNIEPSVRSCFEMTAPAGRREIQASHFLNWLLQEPQSLVWLPVLHRLAAAETARHQAKCNGCKQYPIVGFRYRCLKCFNVDLCQSCFFSGRKTKNHKVTHPMQEYCTTTTSGEDVRDFTKIMKNKFKSKRYFKKHPRVGYLPVQTVLEGDDLESPAPSPQHTLSSQDMHSRLDQYANRYTDAELRTRSNSTPDSSEDEHQLIAQYCHTLSGELPSSVCNSSLFLQPRSPAQVIATIDADQRDELELMIEELEEENRHLQAEYDRLQEMQSVGLSPTPSQLEEEAALSPSGSTTRDQEMLAEAKLLRQHKGRLEARMHILEDHNRQLEAQLQRLRQLLDEPAPRGTTSSLSPHSSPYTTPGHSLPRNRALQPEPMSSRNGRLHDHTGQRDENGIQLSPVEK</sequence>
<feature type="region of interest" description="Disordered" evidence="17">
    <location>
        <begin position="3565"/>
        <end position="3590"/>
    </location>
</feature>
<dbReference type="SUPFAM" id="SSF47576">
    <property type="entry name" value="Calponin-homology domain, CH-domain"/>
    <property type="match status" value="1"/>
</dbReference>
<dbReference type="InterPro" id="IPR001202">
    <property type="entry name" value="WW_dom"/>
</dbReference>
<feature type="coiled-coil region" evidence="16">
    <location>
        <begin position="1736"/>
        <end position="1763"/>
    </location>
</feature>
<dbReference type="SMART" id="SM00033">
    <property type="entry name" value="CH"/>
    <property type="match status" value="2"/>
</dbReference>
<feature type="domain" description="Calponin-homology (CH)" evidence="19">
    <location>
        <begin position="66"/>
        <end position="170"/>
    </location>
</feature>
<feature type="region of interest" description="Disordered" evidence="17">
    <location>
        <begin position="2903"/>
        <end position="2934"/>
    </location>
</feature>
<dbReference type="FunFam" id="1.10.418.10:FF:000048">
    <property type="entry name" value="Short stop, isoform B"/>
    <property type="match status" value="1"/>
</dbReference>
<keyword evidence="5" id="KW-0479">Metal-binding</keyword>
<dbReference type="CDD" id="cd21186">
    <property type="entry name" value="CH_DMD-like_rpt1"/>
    <property type="match status" value="1"/>
</dbReference>
<dbReference type="GO" id="GO:0008270">
    <property type="term" value="F:zinc ion binding"/>
    <property type="evidence" value="ECO:0007669"/>
    <property type="project" value="UniProtKB-KW"/>
</dbReference>
<dbReference type="GO" id="GO:0007274">
    <property type="term" value="P:neuromuscular synaptic transmission"/>
    <property type="evidence" value="ECO:0007669"/>
    <property type="project" value="UniProtKB-ARBA"/>
</dbReference>
<dbReference type="PROSITE" id="PS00019">
    <property type="entry name" value="ACTININ_1"/>
    <property type="match status" value="1"/>
</dbReference>
<dbReference type="GO" id="GO:0048172">
    <property type="term" value="P:regulation of short-term neuronal synaptic plasticity"/>
    <property type="evidence" value="ECO:0007669"/>
    <property type="project" value="UniProtKB-ARBA"/>
</dbReference>
<dbReference type="GO" id="GO:0046716">
    <property type="term" value="P:muscle cell cellular homeostasis"/>
    <property type="evidence" value="ECO:0007669"/>
    <property type="project" value="UniProtKB-ARBA"/>
</dbReference>
<evidence type="ECO:0000256" key="2">
    <source>
        <dbReference type="ARBA" id="ARBA00004278"/>
    </source>
</evidence>
<proteinExistence type="predicted"/>
<dbReference type="GO" id="GO:0016010">
    <property type="term" value="C:dystrophin-associated glycoprotein complex"/>
    <property type="evidence" value="ECO:0007669"/>
    <property type="project" value="UniProtKB-ARBA"/>
</dbReference>
<dbReference type="Pfam" id="PF09068">
    <property type="entry name" value="EF-hand_2"/>
    <property type="match status" value="1"/>
</dbReference>
<dbReference type="PANTHER" id="PTHR12268">
    <property type="entry name" value="E3 UBIQUITIN-PROTEIN LIGASE KCMF1"/>
    <property type="match status" value="1"/>
</dbReference>
<feature type="domain" description="ZZ-type" evidence="20">
    <location>
        <begin position="3348"/>
        <end position="3404"/>
    </location>
</feature>
<feature type="compositionally biased region" description="Acidic residues" evidence="17">
    <location>
        <begin position="31"/>
        <end position="48"/>
    </location>
</feature>
<feature type="coiled-coil region" evidence="16">
    <location>
        <begin position="3603"/>
        <end position="3633"/>
    </location>
</feature>
<dbReference type="Pfam" id="PF00307">
    <property type="entry name" value="CH"/>
    <property type="match status" value="2"/>
</dbReference>
<dbReference type="Pfam" id="PF00569">
    <property type="entry name" value="ZZ"/>
    <property type="match status" value="1"/>
</dbReference>
<dbReference type="CDD" id="cd02334">
    <property type="entry name" value="ZZ_dystrophin"/>
    <property type="match status" value="1"/>
</dbReference>
<feature type="region of interest" description="Disordered" evidence="17">
    <location>
        <begin position="299"/>
        <end position="337"/>
    </location>
</feature>